<reference evidence="1" key="1">
    <citation type="submission" date="2021-01" db="EMBL/GenBank/DDBJ databases">
        <authorList>
            <consortium name="Genoscope - CEA"/>
            <person name="William W."/>
        </authorList>
    </citation>
    <scope>NUCLEOTIDE SEQUENCE</scope>
</reference>
<dbReference type="Proteomes" id="UP001295469">
    <property type="component" value="Chromosome C05"/>
</dbReference>
<sequence>MKKAFSSGEQVICKTAVRVLASDINRSSIGSVSKARSRHVTCVCVLQSRVTAWTSENSVTRQIYCSIITFVFFWIYITSKDKSSGSCLGFEVIQSRWRSR</sequence>
<evidence type="ECO:0000313" key="1">
    <source>
        <dbReference type="EMBL" id="CAF1923583.1"/>
    </source>
</evidence>
<dbReference type="SMR" id="A0A816L2P0"/>
<proteinExistence type="predicted"/>
<dbReference type="EMBL" id="HG994369">
    <property type="protein sequence ID" value="CAF1923583.1"/>
    <property type="molecule type" value="Genomic_DNA"/>
</dbReference>
<name>A0A816L2P0_BRANA</name>
<protein>
    <submittedName>
        <fullName evidence="1">(rape) hypothetical protein</fullName>
    </submittedName>
</protein>
<gene>
    <name evidence="1" type="ORF">DARMORV10_C05P01920.1</name>
</gene>
<accession>A0A816L2P0</accession>
<organism evidence="1">
    <name type="scientific">Brassica napus</name>
    <name type="common">Rape</name>
    <dbReference type="NCBI Taxonomy" id="3708"/>
    <lineage>
        <taxon>Eukaryota</taxon>
        <taxon>Viridiplantae</taxon>
        <taxon>Streptophyta</taxon>
        <taxon>Embryophyta</taxon>
        <taxon>Tracheophyta</taxon>
        <taxon>Spermatophyta</taxon>
        <taxon>Magnoliopsida</taxon>
        <taxon>eudicotyledons</taxon>
        <taxon>Gunneridae</taxon>
        <taxon>Pentapetalae</taxon>
        <taxon>rosids</taxon>
        <taxon>malvids</taxon>
        <taxon>Brassicales</taxon>
        <taxon>Brassicaceae</taxon>
        <taxon>Brassiceae</taxon>
        <taxon>Brassica</taxon>
    </lineage>
</organism>
<dbReference type="AlphaFoldDB" id="A0A816L2P0"/>